<evidence type="ECO:0000259" key="3">
    <source>
        <dbReference type="PROSITE" id="PS51756"/>
    </source>
</evidence>
<evidence type="ECO:0000313" key="4">
    <source>
        <dbReference type="EMBL" id="PAF25974.1"/>
    </source>
</evidence>
<dbReference type="InterPro" id="IPR006829">
    <property type="entry name" value="LXG_dom"/>
</dbReference>
<dbReference type="PROSITE" id="PS51756">
    <property type="entry name" value="LXG"/>
    <property type="match status" value="1"/>
</dbReference>
<sequence>MILDTNELITEIERSIEQKRDHRDQLQTLQSKVEAICHLETLQGEGGAAIKDYFTTLHLPVLLFFQQFIETHISQLETVKDNLLSYDGDANTLVRTEFLNEVKMDLNRVINYTRDSANIINSAYESVSDLIHTGRWESSALTDKAREARGQIEDAEDHLEETDQNNQTVLETSQATLEHLEALVRKVEGWTTKEAMLSQETIEQIRSYYNDSSTVSNLMNEDQMRPLLDKMRTGEELTLTEKTMVYYYIQNELVDQEKMGEIANKVATDKEGLVDHLNEHVLVSTESLAHELETVELFLMSQELKPGGVDHSMELAYLRAYEGLLRNYDRFIAEMAKIGKLDPEVHTDKLFMGVEDIIEKPSELNMTILETDFRIEIFPENPYNITRQEWLEHNHSIGFRQHNVSEVMYFYDEDAGSTMGRWAVQALGEDYENYTGNFIHGAIFEKIGSLAYELTFGRVVEGVEFFKAGVDMKSGHDEELAVKKDQLALGTSEETANDLHMEVRVSNRPTPNTPNGNELHVELYKTEDTERLLERWNKVYEFDNTLPYPKEAIEEQDWHQVAEVLKMSETELRHGHKHGDDIDFYRYIKGGNDSEDILPVELSEEE</sequence>
<comment type="similarity">
    <text evidence="1">In the N-terminal section; belongs to the LXG family.</text>
</comment>
<keyword evidence="2" id="KW-0175">Coiled coil</keyword>
<gene>
    <name evidence="4" type="ORF">CHH61_10865</name>
</gene>
<evidence type="ECO:0000256" key="1">
    <source>
        <dbReference type="ARBA" id="ARBA00034117"/>
    </source>
</evidence>
<comment type="caution">
    <text evidence="4">The sequence shown here is derived from an EMBL/GenBank/DDBJ whole genome shotgun (WGS) entry which is preliminary data.</text>
</comment>
<feature type="domain" description="LXG" evidence="3">
    <location>
        <begin position="1"/>
        <end position="244"/>
    </location>
</feature>
<dbReference type="Pfam" id="PF04740">
    <property type="entry name" value="LXG"/>
    <property type="match status" value="1"/>
</dbReference>
<dbReference type="Proteomes" id="UP000216133">
    <property type="component" value="Unassembled WGS sequence"/>
</dbReference>
<dbReference type="AlphaFoldDB" id="A0A268S0E6"/>
<feature type="coiled-coil region" evidence="2">
    <location>
        <begin position="138"/>
        <end position="172"/>
    </location>
</feature>
<accession>A0A268S0E6</accession>
<evidence type="ECO:0000313" key="5">
    <source>
        <dbReference type="Proteomes" id="UP000216133"/>
    </source>
</evidence>
<evidence type="ECO:0000256" key="2">
    <source>
        <dbReference type="SAM" id="Coils"/>
    </source>
</evidence>
<dbReference type="EMBL" id="NPBS01000054">
    <property type="protein sequence ID" value="PAF25974.1"/>
    <property type="molecule type" value="Genomic_DNA"/>
</dbReference>
<organism evidence="4 5">
    <name type="scientific">Shouchella clausii</name>
    <name type="common">Alkalihalobacillus clausii</name>
    <dbReference type="NCBI Taxonomy" id="79880"/>
    <lineage>
        <taxon>Bacteria</taxon>
        <taxon>Bacillati</taxon>
        <taxon>Bacillota</taxon>
        <taxon>Bacilli</taxon>
        <taxon>Bacillales</taxon>
        <taxon>Bacillaceae</taxon>
        <taxon>Shouchella</taxon>
    </lineage>
</organism>
<reference evidence="4 5" key="1">
    <citation type="submission" date="2017-07" db="EMBL/GenBank/DDBJ databases">
        <title>Isolation and whole genome analysis of endospore-forming bacteria from heroin.</title>
        <authorList>
            <person name="Kalinowski J."/>
            <person name="Ahrens B."/>
            <person name="Al-Dilaimi A."/>
            <person name="Winkler A."/>
            <person name="Wibberg D."/>
            <person name="Schleenbecker U."/>
            <person name="Ruckert C."/>
            <person name="Wolfel R."/>
            <person name="Grass G."/>
        </authorList>
    </citation>
    <scope>NUCLEOTIDE SEQUENCE [LARGE SCALE GENOMIC DNA]</scope>
    <source>
        <strain evidence="4 5">7523-2</strain>
    </source>
</reference>
<name>A0A268S0E6_SHOCL</name>
<dbReference type="RefSeq" id="WP_095327991.1">
    <property type="nucleotide sequence ID" value="NZ_NPBS01000054.1"/>
</dbReference>
<protein>
    <recommendedName>
        <fullName evidence="3">LXG domain-containing protein</fullName>
    </recommendedName>
</protein>
<proteinExistence type="inferred from homology"/>